<keyword evidence="7" id="KW-1185">Reference proteome</keyword>
<evidence type="ECO:0000313" key="6">
    <source>
        <dbReference type="Ensembl" id="ENSCSAVP00000019440.1"/>
    </source>
</evidence>
<evidence type="ECO:0000256" key="1">
    <source>
        <dbReference type="ARBA" id="ARBA00004613"/>
    </source>
</evidence>
<dbReference type="InterPro" id="IPR039675">
    <property type="entry name" value="CILP1/CILP2"/>
</dbReference>
<dbReference type="Pfam" id="PF13330">
    <property type="entry name" value="Mucin2_WxxW"/>
    <property type="match status" value="2"/>
</dbReference>
<comment type="subcellular location">
    <subcellularLocation>
        <location evidence="1">Secreted</location>
    </subcellularLocation>
</comment>
<dbReference type="PANTHER" id="PTHR15031">
    <property type="entry name" value="CARTILAGE INTERMEDIATE LAYER PROTEIN CLIP"/>
    <property type="match status" value="1"/>
</dbReference>
<organism evidence="6 7">
    <name type="scientific">Ciona savignyi</name>
    <name type="common">Pacific transparent sea squirt</name>
    <dbReference type="NCBI Taxonomy" id="51511"/>
    <lineage>
        <taxon>Eukaryota</taxon>
        <taxon>Metazoa</taxon>
        <taxon>Chordata</taxon>
        <taxon>Tunicata</taxon>
        <taxon>Ascidiacea</taxon>
        <taxon>Phlebobranchia</taxon>
        <taxon>Cionidae</taxon>
        <taxon>Ciona</taxon>
    </lineage>
</organism>
<dbReference type="AlphaFoldDB" id="H2ZPC4"/>
<keyword evidence="2" id="KW-0964">Secreted</keyword>
<protein>
    <recommendedName>
        <fullName evidence="5">WxxW domain-containing protein</fullName>
    </recommendedName>
</protein>
<evidence type="ECO:0000256" key="2">
    <source>
        <dbReference type="ARBA" id="ARBA00022525"/>
    </source>
</evidence>
<reference evidence="6" key="2">
    <citation type="submission" date="2025-08" db="UniProtKB">
        <authorList>
            <consortium name="Ensembl"/>
        </authorList>
    </citation>
    <scope>IDENTIFICATION</scope>
</reference>
<evidence type="ECO:0000256" key="3">
    <source>
        <dbReference type="ARBA" id="ARBA00022729"/>
    </source>
</evidence>
<feature type="domain" description="WxxW" evidence="5">
    <location>
        <begin position="3"/>
        <end position="30"/>
    </location>
</feature>
<dbReference type="GO" id="GO:0005576">
    <property type="term" value="C:extracellular region"/>
    <property type="evidence" value="ECO:0007669"/>
    <property type="project" value="UniProtKB-SubCell"/>
</dbReference>
<dbReference type="OMA" id="TGKCSDY"/>
<reference evidence="7" key="1">
    <citation type="submission" date="2003-08" db="EMBL/GenBank/DDBJ databases">
        <authorList>
            <person name="Birren B."/>
            <person name="Nusbaum C."/>
            <person name="Abebe A."/>
            <person name="Abouelleil A."/>
            <person name="Adekoya E."/>
            <person name="Ait-zahra M."/>
            <person name="Allen N."/>
            <person name="Allen T."/>
            <person name="An P."/>
            <person name="Anderson M."/>
            <person name="Anderson S."/>
            <person name="Arachchi H."/>
            <person name="Armbruster J."/>
            <person name="Bachantsang P."/>
            <person name="Baldwin J."/>
            <person name="Barry A."/>
            <person name="Bayul T."/>
            <person name="Blitshsteyn B."/>
            <person name="Bloom T."/>
            <person name="Blye J."/>
            <person name="Boguslavskiy L."/>
            <person name="Borowsky M."/>
            <person name="Boukhgalter B."/>
            <person name="Brunache A."/>
            <person name="Butler J."/>
            <person name="Calixte N."/>
            <person name="Calvo S."/>
            <person name="Camarata J."/>
            <person name="Campo K."/>
            <person name="Chang J."/>
            <person name="Cheshatsang Y."/>
            <person name="Citroen M."/>
            <person name="Collymore A."/>
            <person name="Considine T."/>
            <person name="Cook A."/>
            <person name="Cooke P."/>
            <person name="Corum B."/>
            <person name="Cuomo C."/>
            <person name="David R."/>
            <person name="Dawoe T."/>
            <person name="Degray S."/>
            <person name="Dodge S."/>
            <person name="Dooley K."/>
            <person name="Dorje P."/>
            <person name="Dorjee K."/>
            <person name="Dorris L."/>
            <person name="Duffey N."/>
            <person name="Dupes A."/>
            <person name="Elkins T."/>
            <person name="Engels R."/>
            <person name="Erickson J."/>
            <person name="Farina A."/>
            <person name="Faro S."/>
            <person name="Ferreira P."/>
            <person name="Fischer H."/>
            <person name="Fitzgerald M."/>
            <person name="Foley K."/>
            <person name="Gage D."/>
            <person name="Galagan J."/>
            <person name="Gearin G."/>
            <person name="Gnerre S."/>
            <person name="Gnirke A."/>
            <person name="Goyette A."/>
            <person name="Graham J."/>
            <person name="Grandbois E."/>
            <person name="Gyaltsen K."/>
            <person name="Hafez N."/>
            <person name="Hagopian D."/>
            <person name="Hagos B."/>
            <person name="Hall J."/>
            <person name="Hatcher B."/>
            <person name="Heller A."/>
            <person name="Higgins H."/>
            <person name="Honan T."/>
            <person name="Horn A."/>
            <person name="Houde N."/>
            <person name="Hughes L."/>
            <person name="Hulme W."/>
            <person name="Husby E."/>
            <person name="Iliev I."/>
            <person name="Jaffe D."/>
            <person name="Jones C."/>
            <person name="Kamal M."/>
            <person name="Kamat A."/>
            <person name="Kamvysselis M."/>
            <person name="Karlsson E."/>
            <person name="Kells C."/>
            <person name="Kieu A."/>
            <person name="Kisner P."/>
            <person name="Kodira C."/>
            <person name="Kulbokas E."/>
            <person name="Labutti K."/>
            <person name="Lama D."/>
            <person name="Landers T."/>
            <person name="Leger J."/>
            <person name="Levine S."/>
            <person name="Lewis D."/>
            <person name="Lewis T."/>
            <person name="Lindblad-toh K."/>
            <person name="Liu X."/>
            <person name="Lokyitsang T."/>
            <person name="Lokyitsang Y."/>
            <person name="Lucien O."/>
            <person name="Lui A."/>
            <person name="Ma L.J."/>
            <person name="Mabbitt R."/>
            <person name="Macdonald J."/>
            <person name="Maclean C."/>
            <person name="Major J."/>
            <person name="Manning J."/>
            <person name="Marabella R."/>
            <person name="Maru K."/>
            <person name="Matthews C."/>
            <person name="Mauceli E."/>
            <person name="Mccarthy M."/>
            <person name="Mcdonough S."/>
            <person name="Mcghee T."/>
            <person name="Meldrim J."/>
            <person name="Meneus L."/>
            <person name="Mesirov J."/>
            <person name="Mihalev A."/>
            <person name="Mihova T."/>
            <person name="Mikkelsen T."/>
            <person name="Mlenga V."/>
            <person name="Moru K."/>
            <person name="Mozes J."/>
            <person name="Mulrain L."/>
            <person name="Munson G."/>
            <person name="Naylor J."/>
            <person name="Newes C."/>
            <person name="Nguyen C."/>
            <person name="Nguyen N."/>
            <person name="Nguyen T."/>
            <person name="Nicol R."/>
            <person name="Nielsen C."/>
            <person name="Nizzari M."/>
            <person name="Norbu C."/>
            <person name="Norbu N."/>
            <person name="O'donnell P."/>
            <person name="Okoawo O."/>
            <person name="O'leary S."/>
            <person name="Omotosho B."/>
            <person name="O'neill K."/>
            <person name="Osman S."/>
            <person name="Parker S."/>
            <person name="Perrin D."/>
            <person name="Phunkhang P."/>
            <person name="Piqani B."/>
            <person name="Purcell S."/>
            <person name="Rachupka T."/>
            <person name="Ramasamy U."/>
            <person name="Rameau R."/>
            <person name="Ray V."/>
            <person name="Raymond C."/>
            <person name="Retta R."/>
            <person name="Richardson S."/>
            <person name="Rise C."/>
            <person name="Rodriguez J."/>
            <person name="Rogers J."/>
            <person name="Rogov P."/>
            <person name="Rutman M."/>
            <person name="Schupbach R."/>
            <person name="Seaman C."/>
            <person name="Settipalli S."/>
            <person name="Sharpe T."/>
            <person name="Sheridan J."/>
            <person name="Sherpa N."/>
            <person name="Shi J."/>
            <person name="Smirnov S."/>
            <person name="Smith C."/>
            <person name="Sougnez C."/>
            <person name="Spencer B."/>
            <person name="Stalker J."/>
            <person name="Stange-thomann N."/>
            <person name="Stavropoulos S."/>
            <person name="Stetson K."/>
            <person name="Stone C."/>
            <person name="Stone S."/>
            <person name="Stubbs M."/>
            <person name="Talamas J."/>
            <person name="Tchuinga P."/>
            <person name="Tenzing P."/>
            <person name="Tesfaye S."/>
            <person name="Theodore J."/>
            <person name="Thoulutsang Y."/>
            <person name="Topham K."/>
            <person name="Towey S."/>
            <person name="Tsamla T."/>
            <person name="Tsomo N."/>
            <person name="Vallee D."/>
            <person name="Vassiliev H."/>
            <person name="Venkataraman V."/>
            <person name="Vinson J."/>
            <person name="Vo A."/>
            <person name="Wade C."/>
            <person name="Wang S."/>
            <person name="Wangchuk T."/>
            <person name="Wangdi T."/>
            <person name="Whittaker C."/>
            <person name="Wilkinson J."/>
            <person name="Wu Y."/>
            <person name="Wyman D."/>
            <person name="Yadav S."/>
            <person name="Yang S."/>
            <person name="Yang X."/>
            <person name="Yeager S."/>
            <person name="Yee E."/>
            <person name="Young G."/>
            <person name="Zainoun J."/>
            <person name="Zembeck L."/>
            <person name="Zimmer A."/>
            <person name="Zody M."/>
            <person name="Lander E."/>
        </authorList>
    </citation>
    <scope>NUCLEOTIDE SEQUENCE [LARGE SCALE GENOMIC DNA]</scope>
</reference>
<reference evidence="6" key="3">
    <citation type="submission" date="2025-09" db="UniProtKB">
        <authorList>
            <consortium name="Ensembl"/>
        </authorList>
    </citation>
    <scope>IDENTIFICATION</scope>
</reference>
<keyword evidence="4" id="KW-0325">Glycoprotein</keyword>
<dbReference type="Ensembl" id="ENSCSAVT00000019650.1">
    <property type="protein sequence ID" value="ENSCSAVP00000019440.1"/>
    <property type="gene ID" value="ENSCSAVG00000011397.1"/>
</dbReference>
<dbReference type="PANTHER" id="PTHR15031:SF6">
    <property type="entry name" value="CARTILAGE INTERMEDIATE LAYER PROTEIN 1-LIKE ISOFORM X1"/>
    <property type="match status" value="1"/>
</dbReference>
<proteinExistence type="predicted"/>
<evidence type="ECO:0000313" key="7">
    <source>
        <dbReference type="Proteomes" id="UP000007875"/>
    </source>
</evidence>
<evidence type="ECO:0000259" key="5">
    <source>
        <dbReference type="Pfam" id="PF13330"/>
    </source>
</evidence>
<dbReference type="InterPro" id="IPR025155">
    <property type="entry name" value="WxxW_domain"/>
</dbReference>
<dbReference type="HOGENOM" id="CLU_1562344_0_0_1"/>
<dbReference type="Proteomes" id="UP000007875">
    <property type="component" value="Unassembled WGS sequence"/>
</dbReference>
<evidence type="ECO:0000256" key="4">
    <source>
        <dbReference type="ARBA" id="ARBA00023180"/>
    </source>
</evidence>
<name>H2ZPC4_CIOSA</name>
<sequence>MEFSPTLGLICHGIDQENGRCSDYRVRYLCRRGDEFAIGPTQSSDTSQWTEWINRDSNTGTVGDTEYLYRARGTPGLCRRPLAIEARTVDGKVPSSETGDVVRLSVRRGFICLHRDQPNGRKCRDYEVRYKCPGVSGGVTSSSGVTAGSTISKRVSRQARFMCYTYGLCCT</sequence>
<feature type="domain" description="WxxW" evidence="5">
    <location>
        <begin position="49"/>
        <end position="132"/>
    </location>
</feature>
<keyword evidence="3" id="KW-0732">Signal</keyword>
<accession>H2ZPC4</accession>